<evidence type="ECO:0000313" key="1">
    <source>
        <dbReference type="EMBL" id="MBE1876638.1"/>
    </source>
</evidence>
<comment type="caution">
    <text evidence="1">The sequence shown here is derived from an EMBL/GenBank/DDBJ whole genome shotgun (WGS) entry which is preliminary data.</text>
</comment>
<dbReference type="Proteomes" id="UP000625527">
    <property type="component" value="Unassembled WGS sequence"/>
</dbReference>
<accession>A0ABR9N0N9</accession>
<protein>
    <submittedName>
        <fullName evidence="1">Uncharacterized protein</fullName>
    </submittedName>
</protein>
<keyword evidence="2" id="KW-1185">Reference proteome</keyword>
<dbReference type="EMBL" id="JADAQT010000088">
    <property type="protein sequence ID" value="MBE1876638.1"/>
    <property type="molecule type" value="Genomic_DNA"/>
</dbReference>
<evidence type="ECO:0000313" key="2">
    <source>
        <dbReference type="Proteomes" id="UP000625527"/>
    </source>
</evidence>
<sequence length="63" mass="6724">MTDEHRDRLAGYLRDAAGRFHRTVESEGVYGLDDRTLAAKVSGPARCTAAADLDDALAGLYAA</sequence>
<organism evidence="1 2">
    <name type="scientific">Myceligenerans pegani</name>
    <dbReference type="NCBI Taxonomy" id="2776917"/>
    <lineage>
        <taxon>Bacteria</taxon>
        <taxon>Bacillati</taxon>
        <taxon>Actinomycetota</taxon>
        <taxon>Actinomycetes</taxon>
        <taxon>Micrococcales</taxon>
        <taxon>Promicromonosporaceae</taxon>
        <taxon>Myceligenerans</taxon>
    </lineage>
</organism>
<dbReference type="RefSeq" id="WP_192863204.1">
    <property type="nucleotide sequence ID" value="NZ_JADAQT010000088.1"/>
</dbReference>
<gene>
    <name evidence="1" type="ORF">IHE71_13075</name>
</gene>
<name>A0ABR9N0N9_9MICO</name>
<proteinExistence type="predicted"/>
<reference evidence="1 2" key="1">
    <citation type="submission" date="2020-10" db="EMBL/GenBank/DDBJ databases">
        <title>Myceligenerans pegani sp. nov., an endophytic actinomycete isolated from Peganum harmala L. in Xinjiang, China.</title>
        <authorList>
            <person name="Xin L."/>
        </authorList>
    </citation>
    <scope>NUCLEOTIDE SEQUENCE [LARGE SCALE GENOMIC DNA]</scope>
    <source>
        <strain evidence="1 2">TRM65318</strain>
    </source>
</reference>